<sequence>MRCVPLIARWLVLATSLVVAVAHATPIPPLAARSLEGTPVALPAALPEGPVLLVVGFTRASRAQTEAWSRRLARADAVPTGVAVYQVAVIGDVPALFRGAVAKGIRQGVPTGLHARFLLVEEGIEDWKRLARVDAADAACLVLLDARRRVVWRHAGPVGDTAWAELTAALARLSGPPG</sequence>
<feature type="signal peptide" evidence="1">
    <location>
        <begin position="1"/>
        <end position="24"/>
    </location>
</feature>
<dbReference type="EMBL" id="JAPCHY010000018">
    <property type="protein sequence ID" value="MCW4474080.1"/>
    <property type="molecule type" value="Genomic_DNA"/>
</dbReference>
<comment type="caution">
    <text evidence="2">The sequence shown here is derived from an EMBL/GenBank/DDBJ whole genome shotgun (WGS) entry which is preliminary data.</text>
</comment>
<evidence type="ECO:0008006" key="4">
    <source>
        <dbReference type="Google" id="ProtNLM"/>
    </source>
</evidence>
<organism evidence="2 3">
    <name type="scientific">Xanthomonas chitinilytica</name>
    <dbReference type="NCBI Taxonomy" id="2989819"/>
    <lineage>
        <taxon>Bacteria</taxon>
        <taxon>Pseudomonadati</taxon>
        <taxon>Pseudomonadota</taxon>
        <taxon>Gammaproteobacteria</taxon>
        <taxon>Lysobacterales</taxon>
        <taxon>Lysobacteraceae</taxon>
        <taxon>Xanthomonas</taxon>
    </lineage>
</organism>
<reference evidence="2 3" key="1">
    <citation type="submission" date="2022-10" db="EMBL/GenBank/DDBJ databases">
        <title>Xanthomonas sp. H13-6.</title>
        <authorList>
            <person name="Liu X."/>
            <person name="Deng Z."/>
            <person name="Jiang Y."/>
            <person name="Yu T."/>
            <person name="Ai J."/>
        </authorList>
    </citation>
    <scope>NUCLEOTIDE SEQUENCE [LARGE SCALE GENOMIC DNA]</scope>
    <source>
        <strain evidence="2 3">H13-6</strain>
    </source>
</reference>
<keyword evidence="3" id="KW-1185">Reference proteome</keyword>
<proteinExistence type="predicted"/>
<evidence type="ECO:0000313" key="2">
    <source>
        <dbReference type="EMBL" id="MCW4474080.1"/>
    </source>
</evidence>
<accession>A0ABT3K0X5</accession>
<dbReference type="Proteomes" id="UP001209922">
    <property type="component" value="Unassembled WGS sequence"/>
</dbReference>
<protein>
    <recommendedName>
        <fullName evidence="4">Alkyl hydroperoxide reductase subunit C/ Thiol specific antioxidant domain-containing protein</fullName>
    </recommendedName>
</protein>
<gene>
    <name evidence="2" type="ORF">OK345_16430</name>
</gene>
<keyword evidence="1" id="KW-0732">Signal</keyword>
<dbReference type="RefSeq" id="WP_265129084.1">
    <property type="nucleotide sequence ID" value="NZ_JAPCHY010000018.1"/>
</dbReference>
<feature type="chain" id="PRO_5046663873" description="Alkyl hydroperoxide reductase subunit C/ Thiol specific antioxidant domain-containing protein" evidence="1">
    <location>
        <begin position="25"/>
        <end position="178"/>
    </location>
</feature>
<name>A0ABT3K0X5_9XANT</name>
<evidence type="ECO:0000256" key="1">
    <source>
        <dbReference type="SAM" id="SignalP"/>
    </source>
</evidence>
<evidence type="ECO:0000313" key="3">
    <source>
        <dbReference type="Proteomes" id="UP001209922"/>
    </source>
</evidence>